<feature type="transmembrane region" description="Helical" evidence="5">
    <location>
        <begin position="5"/>
        <end position="25"/>
    </location>
</feature>
<accession>A0AAP2W8T6</accession>
<dbReference type="InterPro" id="IPR023408">
    <property type="entry name" value="MscS_beta-dom_sf"/>
</dbReference>
<dbReference type="EMBL" id="PGCK01000018">
    <property type="protein sequence ID" value="MCD1296351.1"/>
    <property type="molecule type" value="Genomic_DNA"/>
</dbReference>
<proteinExistence type="predicted"/>
<dbReference type="InterPro" id="IPR010920">
    <property type="entry name" value="LSM_dom_sf"/>
</dbReference>
<evidence type="ECO:0000256" key="4">
    <source>
        <dbReference type="ARBA" id="ARBA00023136"/>
    </source>
</evidence>
<name>A0AAP2W8T6_9EURY</name>
<organism evidence="7 8">
    <name type="scientific">Methanooceanicella nereidis</name>
    <dbReference type="NCBI Taxonomy" id="2052831"/>
    <lineage>
        <taxon>Archaea</taxon>
        <taxon>Methanobacteriati</taxon>
        <taxon>Methanobacteriota</taxon>
        <taxon>Stenosarchaea group</taxon>
        <taxon>Methanomicrobia</taxon>
        <taxon>Methanocellales</taxon>
        <taxon>Methanocellaceae</taxon>
        <taxon>Methanooceanicella</taxon>
    </lineage>
</organism>
<dbReference type="Proteomes" id="UP001320159">
    <property type="component" value="Unassembled WGS sequence"/>
</dbReference>
<protein>
    <submittedName>
        <fullName evidence="7">Mechanosensitive ion channel protein MscS</fullName>
    </submittedName>
</protein>
<evidence type="ECO:0000313" key="8">
    <source>
        <dbReference type="Proteomes" id="UP001320159"/>
    </source>
</evidence>
<dbReference type="Pfam" id="PF00924">
    <property type="entry name" value="MS_channel_2nd"/>
    <property type="match status" value="1"/>
</dbReference>
<dbReference type="PANTHER" id="PTHR30566:SF5">
    <property type="entry name" value="MECHANOSENSITIVE ION CHANNEL PROTEIN 1, MITOCHONDRIAL-RELATED"/>
    <property type="match status" value="1"/>
</dbReference>
<dbReference type="PANTHER" id="PTHR30566">
    <property type="entry name" value="YNAI-RELATED MECHANOSENSITIVE ION CHANNEL"/>
    <property type="match status" value="1"/>
</dbReference>
<dbReference type="GO" id="GO:0055085">
    <property type="term" value="P:transmembrane transport"/>
    <property type="evidence" value="ECO:0007669"/>
    <property type="project" value="InterPro"/>
</dbReference>
<comment type="caution">
    <text evidence="7">The sequence shown here is derived from an EMBL/GenBank/DDBJ whole genome shotgun (WGS) entry which is preliminary data.</text>
</comment>
<evidence type="ECO:0000256" key="1">
    <source>
        <dbReference type="ARBA" id="ARBA00004370"/>
    </source>
</evidence>
<comment type="subcellular location">
    <subcellularLocation>
        <location evidence="1">Membrane</location>
    </subcellularLocation>
</comment>
<feature type="domain" description="Mechanosensitive ion channel MscS" evidence="6">
    <location>
        <begin position="47"/>
        <end position="123"/>
    </location>
</feature>
<keyword evidence="8" id="KW-1185">Reference proteome</keyword>
<keyword evidence="3 5" id="KW-1133">Transmembrane helix</keyword>
<evidence type="ECO:0000256" key="2">
    <source>
        <dbReference type="ARBA" id="ARBA00022692"/>
    </source>
</evidence>
<evidence type="ECO:0000256" key="5">
    <source>
        <dbReference type="SAM" id="Phobius"/>
    </source>
</evidence>
<dbReference type="Gene3D" id="2.30.30.60">
    <property type="match status" value="1"/>
</dbReference>
<feature type="transmembrane region" description="Helical" evidence="5">
    <location>
        <begin position="31"/>
        <end position="49"/>
    </location>
</feature>
<gene>
    <name evidence="7" type="ORF">CUJ83_15210</name>
</gene>
<evidence type="ECO:0000259" key="6">
    <source>
        <dbReference type="Pfam" id="PF00924"/>
    </source>
</evidence>
<dbReference type="InterPro" id="IPR006685">
    <property type="entry name" value="MscS_channel_2nd"/>
</dbReference>
<dbReference type="GO" id="GO:0016020">
    <property type="term" value="C:membrane"/>
    <property type="evidence" value="ECO:0007669"/>
    <property type="project" value="UniProtKB-SubCell"/>
</dbReference>
<dbReference type="AlphaFoldDB" id="A0AAP2W8T6"/>
<evidence type="ECO:0000256" key="3">
    <source>
        <dbReference type="ARBA" id="ARBA00022989"/>
    </source>
</evidence>
<reference evidence="7 8" key="1">
    <citation type="submission" date="2017-11" db="EMBL/GenBank/DDBJ databases">
        <title>Isolation and Characterization of Family Methanocellaceae Species from Potential Methane Hydrate Area Offshore Southwestern Taiwan.</title>
        <authorList>
            <person name="Zhang W.-L."/>
            <person name="Chen W.-C."/>
            <person name="Lai M.-C."/>
            <person name="Chen S.-C."/>
        </authorList>
    </citation>
    <scope>NUCLEOTIDE SEQUENCE [LARGE SCALE GENOMIC DNA]</scope>
    <source>
        <strain evidence="7 8">CWC-04</strain>
    </source>
</reference>
<keyword evidence="2 5" id="KW-0812">Transmembrane</keyword>
<sequence length="240" mass="27236">MRVKYLMVIASIIVGTAVLLVIPFFQPNLAIYITIIALGLALALQKYIASFVGHFVIKGSNIFDVGDRIRIDKVKGDVKHLGLFHIILDEVGEDEKLGGELTGRIFHIPNLVVLDQPVLNYSRGYTINEELTRCGYMFDEIRIPLKTDSDIKKGVEILSVLLSHENNKFLKNSMEAFGENLPNFAHDLDKGPRITVHIDEGKIWIKGKFVTPLKQRNQLRTKINLQFIERIREDKTVEIA</sequence>
<keyword evidence="4 5" id="KW-0472">Membrane</keyword>
<evidence type="ECO:0000313" key="7">
    <source>
        <dbReference type="EMBL" id="MCD1296351.1"/>
    </source>
</evidence>
<dbReference type="SUPFAM" id="SSF50182">
    <property type="entry name" value="Sm-like ribonucleoproteins"/>
    <property type="match status" value="1"/>
</dbReference>